<dbReference type="AlphaFoldDB" id="A0A0Z8EM60"/>
<evidence type="ECO:0000313" key="3">
    <source>
        <dbReference type="EMBL" id="CYV88433.1"/>
    </source>
</evidence>
<dbReference type="PANTHER" id="PTHR33498">
    <property type="entry name" value="TRANSPOSASE FOR INSERTION SEQUENCE ELEMENT IS1557"/>
    <property type="match status" value="1"/>
</dbReference>
<dbReference type="EMBL" id="FIID01000012">
    <property type="protein sequence ID" value="CYV88433.1"/>
    <property type="molecule type" value="Genomic_DNA"/>
</dbReference>
<dbReference type="PANTHER" id="PTHR33498:SF1">
    <property type="entry name" value="TRANSPOSASE FOR INSERTION SEQUENCE ELEMENT IS1557"/>
    <property type="match status" value="1"/>
</dbReference>
<name>A0A0Z8EM60_STRSU</name>
<dbReference type="Proteomes" id="UP000072933">
    <property type="component" value="Unassembled WGS sequence"/>
</dbReference>
<gene>
    <name evidence="3" type="ORF">ERS132370_01269</name>
    <name evidence="2" type="ORF">ERS132444_01481</name>
</gene>
<dbReference type="InterPro" id="IPR047951">
    <property type="entry name" value="Transpos_ISL3"/>
</dbReference>
<reference evidence="4 5" key="1">
    <citation type="submission" date="2016-02" db="EMBL/GenBank/DDBJ databases">
        <authorList>
            <consortium name="Pathogen Informatics"/>
        </authorList>
    </citation>
    <scope>NUCLEOTIDE SEQUENCE [LARGE SCALE GENOMIC DNA]</scope>
    <source>
        <strain evidence="3 4">LSS8</strain>
        <strain evidence="2 5">LSS82</strain>
    </source>
</reference>
<protein>
    <submittedName>
        <fullName evidence="3">Transposase IS204/IS1001/IS1096/IS1165 family protein</fullName>
    </submittedName>
</protein>
<sequence length="55" mass="6535">MELPYSNAKLEATNNLIKVIKRNAFGFKKFENFKKRILIALNAKKERTKFVLSRY</sequence>
<proteinExistence type="predicted"/>
<accession>A0A0Z8EM60</accession>
<evidence type="ECO:0000313" key="4">
    <source>
        <dbReference type="Proteomes" id="UP000072933"/>
    </source>
</evidence>
<organism evidence="3 4">
    <name type="scientific">Streptococcus suis</name>
    <dbReference type="NCBI Taxonomy" id="1307"/>
    <lineage>
        <taxon>Bacteria</taxon>
        <taxon>Bacillati</taxon>
        <taxon>Bacillota</taxon>
        <taxon>Bacilli</taxon>
        <taxon>Lactobacillales</taxon>
        <taxon>Streptococcaceae</taxon>
        <taxon>Streptococcus</taxon>
    </lineage>
</organism>
<dbReference type="InterPro" id="IPR002560">
    <property type="entry name" value="Transposase_DDE"/>
</dbReference>
<feature type="domain" description="Transposase IS204/IS1001/IS1096/IS1165 DDE" evidence="1">
    <location>
        <begin position="4"/>
        <end position="37"/>
    </location>
</feature>
<evidence type="ECO:0000313" key="5">
    <source>
        <dbReference type="Proteomes" id="UP000074825"/>
    </source>
</evidence>
<dbReference type="Pfam" id="PF01610">
    <property type="entry name" value="DDE_Tnp_ISL3"/>
    <property type="match status" value="1"/>
</dbReference>
<dbReference type="EMBL" id="FIIF01000010">
    <property type="protein sequence ID" value="CYV83412.1"/>
    <property type="molecule type" value="Genomic_DNA"/>
</dbReference>
<evidence type="ECO:0000259" key="1">
    <source>
        <dbReference type="Pfam" id="PF01610"/>
    </source>
</evidence>
<evidence type="ECO:0000313" key="2">
    <source>
        <dbReference type="EMBL" id="CYV83412.1"/>
    </source>
</evidence>
<dbReference type="Proteomes" id="UP000074825">
    <property type="component" value="Unassembled WGS sequence"/>
</dbReference>